<dbReference type="Pfam" id="PF00089">
    <property type="entry name" value="Trypsin"/>
    <property type="match status" value="1"/>
</dbReference>
<dbReference type="Gene3D" id="2.40.10.10">
    <property type="entry name" value="Trypsin-like serine proteases"/>
    <property type="match status" value="1"/>
</dbReference>
<dbReference type="InterPro" id="IPR043504">
    <property type="entry name" value="Peptidase_S1_PA_chymotrypsin"/>
</dbReference>
<proteinExistence type="predicted"/>
<dbReference type="SUPFAM" id="SSF50494">
    <property type="entry name" value="Trypsin-like serine proteases"/>
    <property type="match status" value="1"/>
</dbReference>
<sequence>MGGRIANPSAFDYSIVYIKSRGADNKTYGCTGTMISERHLLTCLHCLKNQTFRSHFTFNTIIDENVNFNITDFNIHIYAEYLDLAIIEFPKNTKFKHKNMHKMHLVADNMVAPHLQDKIHNEGYVAGYGNFKFENYKSLFYYRI</sequence>
<evidence type="ECO:0000313" key="3">
    <source>
        <dbReference type="WBParaSite" id="PDA_v2.g7433.t1"/>
    </source>
</evidence>
<dbReference type="InterPro" id="IPR009003">
    <property type="entry name" value="Peptidase_S1_PA"/>
</dbReference>
<name>A0A914QU14_9BILA</name>
<organism evidence="2 3">
    <name type="scientific">Panagrolaimus davidi</name>
    <dbReference type="NCBI Taxonomy" id="227884"/>
    <lineage>
        <taxon>Eukaryota</taxon>
        <taxon>Metazoa</taxon>
        <taxon>Ecdysozoa</taxon>
        <taxon>Nematoda</taxon>
        <taxon>Chromadorea</taxon>
        <taxon>Rhabditida</taxon>
        <taxon>Tylenchina</taxon>
        <taxon>Panagrolaimomorpha</taxon>
        <taxon>Panagrolaimoidea</taxon>
        <taxon>Panagrolaimidae</taxon>
        <taxon>Panagrolaimus</taxon>
    </lineage>
</organism>
<evidence type="ECO:0000259" key="1">
    <source>
        <dbReference type="Pfam" id="PF00089"/>
    </source>
</evidence>
<reference evidence="3" key="1">
    <citation type="submission" date="2022-11" db="UniProtKB">
        <authorList>
            <consortium name="WormBaseParasite"/>
        </authorList>
    </citation>
    <scope>IDENTIFICATION</scope>
</reference>
<evidence type="ECO:0000313" key="2">
    <source>
        <dbReference type="Proteomes" id="UP000887578"/>
    </source>
</evidence>
<feature type="domain" description="Peptidase S1" evidence="1">
    <location>
        <begin position="2"/>
        <end position="132"/>
    </location>
</feature>
<dbReference type="GO" id="GO:0004252">
    <property type="term" value="F:serine-type endopeptidase activity"/>
    <property type="evidence" value="ECO:0007669"/>
    <property type="project" value="InterPro"/>
</dbReference>
<dbReference type="Proteomes" id="UP000887578">
    <property type="component" value="Unplaced"/>
</dbReference>
<dbReference type="AlphaFoldDB" id="A0A914QU14"/>
<protein>
    <submittedName>
        <fullName evidence="3">Peptidase S1 domain-containing protein</fullName>
    </submittedName>
</protein>
<accession>A0A914QU14</accession>
<dbReference type="GO" id="GO:0006508">
    <property type="term" value="P:proteolysis"/>
    <property type="evidence" value="ECO:0007669"/>
    <property type="project" value="InterPro"/>
</dbReference>
<dbReference type="WBParaSite" id="PDA_v2.g7433.t1">
    <property type="protein sequence ID" value="PDA_v2.g7433.t1"/>
    <property type="gene ID" value="PDA_v2.g7433"/>
</dbReference>
<keyword evidence="2" id="KW-1185">Reference proteome</keyword>
<dbReference type="InterPro" id="IPR001254">
    <property type="entry name" value="Trypsin_dom"/>
</dbReference>